<comment type="cofactor">
    <cofactor evidence="1 19">
        <name>FAD</name>
        <dbReference type="ChEBI" id="CHEBI:57692"/>
    </cofactor>
</comment>
<accession>A0ABZ3H9S4</accession>
<dbReference type="Gene3D" id="3.30.465.10">
    <property type="match status" value="1"/>
</dbReference>
<dbReference type="Proteomes" id="UP001447842">
    <property type="component" value="Chromosome"/>
</dbReference>
<keyword evidence="14 19" id="KW-0560">Oxidoreductase</keyword>
<feature type="domain" description="UDP-N-acetylenolpyruvoylglucosamine reductase C-terminal" evidence="20">
    <location>
        <begin position="168"/>
        <end position="257"/>
    </location>
</feature>
<keyword evidence="22" id="KW-1185">Reference proteome</keyword>
<evidence type="ECO:0000256" key="16">
    <source>
        <dbReference type="ARBA" id="ARBA00023316"/>
    </source>
</evidence>
<keyword evidence="16 19" id="KW-0961">Cell wall biogenesis/degradation</keyword>
<evidence type="ECO:0000259" key="20">
    <source>
        <dbReference type="Pfam" id="PF02873"/>
    </source>
</evidence>
<comment type="function">
    <text evidence="2 19">Cell wall formation.</text>
</comment>
<dbReference type="RefSeq" id="WP_345970338.1">
    <property type="nucleotide sequence ID" value="NZ_CP147920.1"/>
</dbReference>
<evidence type="ECO:0000256" key="13">
    <source>
        <dbReference type="ARBA" id="ARBA00022984"/>
    </source>
</evidence>
<evidence type="ECO:0000256" key="8">
    <source>
        <dbReference type="ARBA" id="ARBA00022618"/>
    </source>
</evidence>
<dbReference type="InterPro" id="IPR036318">
    <property type="entry name" value="FAD-bd_PCMH-like_sf"/>
</dbReference>
<dbReference type="EMBL" id="CP147920">
    <property type="protein sequence ID" value="XAU15266.1"/>
    <property type="molecule type" value="Genomic_DNA"/>
</dbReference>
<dbReference type="EC" id="1.3.1.98" evidence="5 19"/>
<dbReference type="Pfam" id="PF02873">
    <property type="entry name" value="MurB_C"/>
    <property type="match status" value="1"/>
</dbReference>
<name>A0ABZ3H9S4_9BACT</name>
<evidence type="ECO:0000256" key="2">
    <source>
        <dbReference type="ARBA" id="ARBA00003921"/>
    </source>
</evidence>
<reference evidence="21 22" key="1">
    <citation type="submission" date="2024-03" db="EMBL/GenBank/DDBJ databases">
        <title>Sulfurimonas sp. HSL3-1.</title>
        <authorList>
            <person name="Wang S."/>
        </authorList>
    </citation>
    <scope>NUCLEOTIDE SEQUENCE [LARGE SCALE GENOMIC DNA]</scope>
    <source>
        <strain evidence="21 22">HSL3-1</strain>
    </source>
</reference>
<keyword evidence="9 19" id="KW-0285">Flavoprotein</keyword>
<evidence type="ECO:0000256" key="5">
    <source>
        <dbReference type="ARBA" id="ARBA00012518"/>
    </source>
</evidence>
<dbReference type="SUPFAM" id="SSF56194">
    <property type="entry name" value="Uridine diphospho-N-Acetylenolpyruvylglucosamine reductase, MurB, C-terminal domain"/>
    <property type="match status" value="1"/>
</dbReference>
<dbReference type="SUPFAM" id="SSF56176">
    <property type="entry name" value="FAD-binding/transporter-associated domain-like"/>
    <property type="match status" value="1"/>
</dbReference>
<feature type="active site" evidence="19">
    <location>
        <position position="141"/>
    </location>
</feature>
<proteinExistence type="inferred from homology"/>
<dbReference type="NCBIfam" id="NF010479">
    <property type="entry name" value="PRK13904.1"/>
    <property type="match status" value="1"/>
</dbReference>
<evidence type="ECO:0000256" key="11">
    <source>
        <dbReference type="ARBA" id="ARBA00022857"/>
    </source>
</evidence>
<gene>
    <name evidence="19" type="primary">murB</name>
    <name evidence="21" type="ORF">WCY31_00885</name>
</gene>
<evidence type="ECO:0000256" key="7">
    <source>
        <dbReference type="ARBA" id="ARBA00022490"/>
    </source>
</evidence>
<comment type="subcellular location">
    <subcellularLocation>
        <location evidence="3 19">Cytoplasm</location>
    </subcellularLocation>
</comment>
<dbReference type="GO" id="GO:0008762">
    <property type="term" value="F:UDP-N-acetylmuramate dehydrogenase activity"/>
    <property type="evidence" value="ECO:0007669"/>
    <property type="project" value="UniProtKB-EC"/>
</dbReference>
<evidence type="ECO:0000256" key="1">
    <source>
        <dbReference type="ARBA" id="ARBA00001974"/>
    </source>
</evidence>
<dbReference type="InterPro" id="IPR036635">
    <property type="entry name" value="MurB_C_sf"/>
</dbReference>
<keyword evidence="7 19" id="KW-0963">Cytoplasm</keyword>
<evidence type="ECO:0000313" key="21">
    <source>
        <dbReference type="EMBL" id="XAU15266.1"/>
    </source>
</evidence>
<evidence type="ECO:0000256" key="10">
    <source>
        <dbReference type="ARBA" id="ARBA00022827"/>
    </source>
</evidence>
<keyword evidence="12 19" id="KW-0133">Cell shape</keyword>
<evidence type="ECO:0000256" key="6">
    <source>
        <dbReference type="ARBA" id="ARBA00015188"/>
    </source>
</evidence>
<comment type="catalytic activity">
    <reaction evidence="18 19">
        <text>UDP-N-acetyl-alpha-D-muramate + NADP(+) = UDP-N-acetyl-3-O-(1-carboxyvinyl)-alpha-D-glucosamine + NADPH + H(+)</text>
        <dbReference type="Rhea" id="RHEA:12248"/>
        <dbReference type="ChEBI" id="CHEBI:15378"/>
        <dbReference type="ChEBI" id="CHEBI:57783"/>
        <dbReference type="ChEBI" id="CHEBI:58349"/>
        <dbReference type="ChEBI" id="CHEBI:68483"/>
        <dbReference type="ChEBI" id="CHEBI:70757"/>
        <dbReference type="EC" id="1.3.1.98"/>
    </reaction>
</comment>
<evidence type="ECO:0000256" key="3">
    <source>
        <dbReference type="ARBA" id="ARBA00004496"/>
    </source>
</evidence>
<keyword evidence="8 19" id="KW-0132">Cell division</keyword>
<organism evidence="21 22">
    <name type="scientific">Sulfurimonas diazotrophicus</name>
    <dbReference type="NCBI Taxonomy" id="3131939"/>
    <lineage>
        <taxon>Bacteria</taxon>
        <taxon>Pseudomonadati</taxon>
        <taxon>Campylobacterota</taxon>
        <taxon>Epsilonproteobacteria</taxon>
        <taxon>Campylobacterales</taxon>
        <taxon>Sulfurimonadaceae</taxon>
        <taxon>Sulfurimonas</taxon>
    </lineage>
</organism>
<dbReference type="NCBIfam" id="TIGR00179">
    <property type="entry name" value="murB"/>
    <property type="match status" value="1"/>
</dbReference>
<evidence type="ECO:0000256" key="12">
    <source>
        <dbReference type="ARBA" id="ARBA00022960"/>
    </source>
</evidence>
<dbReference type="Gene3D" id="3.90.78.10">
    <property type="entry name" value="UDP-N-acetylenolpyruvoylglucosamine reductase, C-terminal domain"/>
    <property type="match status" value="1"/>
</dbReference>
<protein>
    <recommendedName>
        <fullName evidence="6 19">UDP-N-acetylenolpyruvoylglucosamine reductase</fullName>
        <ecNumber evidence="5 19">1.3.1.98</ecNumber>
    </recommendedName>
    <alternativeName>
        <fullName evidence="17 19">UDP-N-acetylmuramate dehydrogenase</fullName>
    </alternativeName>
</protein>
<dbReference type="PANTHER" id="PTHR21071:SF4">
    <property type="entry name" value="UDP-N-ACETYLENOLPYRUVOYLGLUCOSAMINE REDUCTASE"/>
    <property type="match status" value="1"/>
</dbReference>
<comment type="similarity">
    <text evidence="19">Belongs to the MurB family.</text>
</comment>
<comment type="pathway">
    <text evidence="4 19">Cell wall biogenesis; peptidoglycan biosynthesis.</text>
</comment>
<dbReference type="InterPro" id="IPR003170">
    <property type="entry name" value="MurB"/>
</dbReference>
<feature type="active site" description="Proton donor" evidence="19">
    <location>
        <position position="183"/>
    </location>
</feature>
<evidence type="ECO:0000256" key="18">
    <source>
        <dbReference type="ARBA" id="ARBA00048914"/>
    </source>
</evidence>
<evidence type="ECO:0000256" key="4">
    <source>
        <dbReference type="ARBA" id="ARBA00004752"/>
    </source>
</evidence>
<feature type="active site" evidence="19">
    <location>
        <position position="253"/>
    </location>
</feature>
<keyword evidence="10 19" id="KW-0274">FAD</keyword>
<sequence length="262" mass="28619">MPYKTIDLARLSSIGIGPVAEVYMIDGDDYPEGAYLIGAANNVIFGSDLPPLMKLSKTYDFIRIEAGVLHIGAATPGGRVVSFCKKHDIGGFEFLAHLPGTLGGMLKMNAGLKEYEIFNRLITLRTKSGWHAKAEIPHGYRTTGIDEVVFEATFEIAAGFDPSKIELFKQMRANQPSDPSAGSAFKNPPGDYAGRLIESVGLKGYRIGDMAFSTMHANFLVNLGKGTFEEAAALLELAQHRVQDATGILLKREVIIIDRRWL</sequence>
<keyword evidence="11 19" id="KW-0521">NADP</keyword>
<keyword evidence="13 19" id="KW-0573">Peptidoglycan synthesis</keyword>
<evidence type="ECO:0000256" key="9">
    <source>
        <dbReference type="ARBA" id="ARBA00022630"/>
    </source>
</evidence>
<evidence type="ECO:0000313" key="22">
    <source>
        <dbReference type="Proteomes" id="UP001447842"/>
    </source>
</evidence>
<evidence type="ECO:0000256" key="19">
    <source>
        <dbReference type="HAMAP-Rule" id="MF_00037"/>
    </source>
</evidence>
<dbReference type="InterPro" id="IPR016169">
    <property type="entry name" value="FAD-bd_PCMH_sub2"/>
</dbReference>
<dbReference type="HAMAP" id="MF_00037">
    <property type="entry name" value="MurB"/>
    <property type="match status" value="1"/>
</dbReference>
<dbReference type="PANTHER" id="PTHR21071">
    <property type="entry name" value="UDP-N-ACETYLENOLPYRUVOYLGLUCOSAMINE REDUCTASE"/>
    <property type="match status" value="1"/>
</dbReference>
<dbReference type="InterPro" id="IPR011601">
    <property type="entry name" value="MurB_C"/>
</dbReference>
<keyword evidence="15 19" id="KW-0131">Cell cycle</keyword>
<evidence type="ECO:0000256" key="17">
    <source>
        <dbReference type="ARBA" id="ARBA00031026"/>
    </source>
</evidence>
<evidence type="ECO:0000256" key="14">
    <source>
        <dbReference type="ARBA" id="ARBA00023002"/>
    </source>
</evidence>
<evidence type="ECO:0000256" key="15">
    <source>
        <dbReference type="ARBA" id="ARBA00023306"/>
    </source>
</evidence>